<organism evidence="4">
    <name type="scientific">Schistosoma curassoni</name>
    <dbReference type="NCBI Taxonomy" id="6186"/>
    <lineage>
        <taxon>Eukaryota</taxon>
        <taxon>Metazoa</taxon>
        <taxon>Spiralia</taxon>
        <taxon>Lophotrochozoa</taxon>
        <taxon>Platyhelminthes</taxon>
        <taxon>Trematoda</taxon>
        <taxon>Digenea</taxon>
        <taxon>Strigeidida</taxon>
        <taxon>Schistosomatoidea</taxon>
        <taxon>Schistosomatidae</taxon>
        <taxon>Schistosoma</taxon>
    </lineage>
</organism>
<evidence type="ECO:0000313" key="2">
    <source>
        <dbReference type="EMBL" id="VDP46110.1"/>
    </source>
</evidence>
<sequence>MSCDIDDSLYSRQRCVLGENAMKRMCKSKVFLHGLGGVGIEIDSKSASVNSVTFFSVYLLQTFRAEASLDRLTALNPYVRITLETGDVTDIRCPLSEPANKNILKPLVDEGSSTKVDFIYTDIYGTFGNLFCDFGSDFTVLTQDDEPCREFFIGKIEKINDEELLITVLGDRRHHLENNDVIRFTELKNLPVLNEREFPIRVKSPSELIIKTSIKDIQFPYSDGGIVLQVKKPQVYTFETMLEQLKSPKLMCVDFSEPEPIKIDESLVKRLAFASQGQLAPLSAVFGGIAAQEAMKAITFTFTPINQWLYIHCASIVPLEVNTQSNEFQNTSIFVQGCTKYICSSQISLVICVYCDTDRLTMPK</sequence>
<gene>
    <name evidence="2" type="ORF">SCUD_LOCUS11795</name>
</gene>
<dbReference type="InterPro" id="IPR032418">
    <property type="entry name" value="E1_FCCH"/>
</dbReference>
<evidence type="ECO:0000313" key="4">
    <source>
        <dbReference type="WBParaSite" id="SCUD_0001179501-mRNA-1"/>
    </source>
</evidence>
<proteinExistence type="predicted"/>
<dbReference type="SUPFAM" id="SSF69572">
    <property type="entry name" value="Activating enzymes of the ubiquitin-like proteins"/>
    <property type="match status" value="1"/>
</dbReference>
<dbReference type="AlphaFoldDB" id="A0A183K9W2"/>
<feature type="domain" description="Ubiquitin-activating enzyme E1 FCCH" evidence="1">
    <location>
        <begin position="162"/>
        <end position="231"/>
    </location>
</feature>
<dbReference type="Gene3D" id="3.40.50.720">
    <property type="entry name" value="NAD(P)-binding Rossmann-like Domain"/>
    <property type="match status" value="1"/>
</dbReference>
<dbReference type="WBParaSite" id="SCUD_0001179501-mRNA-1">
    <property type="protein sequence ID" value="SCUD_0001179501-mRNA-1"/>
    <property type="gene ID" value="SCUD_0001179501"/>
</dbReference>
<protein>
    <submittedName>
        <fullName evidence="4">E1_FCCH domain-containing protein</fullName>
    </submittedName>
</protein>
<dbReference type="GO" id="GO:0008641">
    <property type="term" value="F:ubiquitin-like modifier activating enzyme activity"/>
    <property type="evidence" value="ECO:0007669"/>
    <property type="project" value="InterPro"/>
</dbReference>
<dbReference type="InterPro" id="IPR042302">
    <property type="entry name" value="E1_FCCH_sf"/>
</dbReference>
<dbReference type="EMBL" id="UZAK01034654">
    <property type="protein sequence ID" value="VDP46110.1"/>
    <property type="molecule type" value="Genomic_DNA"/>
</dbReference>
<evidence type="ECO:0000313" key="3">
    <source>
        <dbReference type="Proteomes" id="UP000279833"/>
    </source>
</evidence>
<dbReference type="STRING" id="6186.A0A183K9W2"/>
<reference evidence="4" key="1">
    <citation type="submission" date="2016-06" db="UniProtKB">
        <authorList>
            <consortium name="WormBaseParasite"/>
        </authorList>
    </citation>
    <scope>IDENTIFICATION</scope>
</reference>
<dbReference type="Proteomes" id="UP000279833">
    <property type="component" value="Unassembled WGS sequence"/>
</dbReference>
<evidence type="ECO:0000259" key="1">
    <source>
        <dbReference type="Pfam" id="PF16190"/>
    </source>
</evidence>
<reference evidence="2 3" key="2">
    <citation type="submission" date="2018-11" db="EMBL/GenBank/DDBJ databases">
        <authorList>
            <consortium name="Pathogen Informatics"/>
        </authorList>
    </citation>
    <scope>NUCLEOTIDE SEQUENCE [LARGE SCALE GENOMIC DNA]</scope>
    <source>
        <strain evidence="2">Dakar</strain>
        <strain evidence="3">Dakar, Senegal</strain>
    </source>
</reference>
<keyword evidence="3" id="KW-1185">Reference proteome</keyword>
<dbReference type="Gene3D" id="2.40.30.180">
    <property type="entry name" value="Ubiquitin-activating enzyme E1, FCCH domain"/>
    <property type="match status" value="1"/>
</dbReference>
<dbReference type="Gene3D" id="3.40.50.12550">
    <property type="entry name" value="Ubiquitin-activating enzyme E1, inactive adenylation domain, subdomain 2"/>
    <property type="match status" value="2"/>
</dbReference>
<dbReference type="Pfam" id="PF16190">
    <property type="entry name" value="E1_FCCH"/>
    <property type="match status" value="1"/>
</dbReference>
<dbReference type="InterPro" id="IPR035985">
    <property type="entry name" value="Ubiquitin-activating_enz"/>
</dbReference>
<accession>A0A183K9W2</accession>
<name>A0A183K9W2_9TREM</name>